<evidence type="ECO:0000313" key="2">
    <source>
        <dbReference type="Proteomes" id="UP000188605"/>
    </source>
</evidence>
<comment type="caution">
    <text evidence="1">The sequence shown here is derived from an EMBL/GenBank/DDBJ whole genome shotgun (WGS) entry which is preliminary data.</text>
</comment>
<proteinExistence type="predicted"/>
<name>A0ACC8X9V4_9FIRM</name>
<accession>A0ACC8X9V4</accession>
<sequence>MKFTFRCIGCKGCQVACKMENGTALGCDRIKVREVGPTGTYPNLEMYFLPTMCQQCENPSCVEVCPTGAMYQNPEDGVVLIDNKKCIGCQSCNKKCPYNATTFNEISRTMDKCTLCANSRAEGEVPACVKNCSGKALNCGDIDDPQSKVSKMIQDATEAGETIFSIRDFGNNPSTKYILKNAKWQDVLPLGLDEVSSKKGYKSL</sequence>
<dbReference type="EMBL" id="LJDB01000077">
    <property type="protein sequence ID" value="ONI38850.1"/>
    <property type="molecule type" value="Genomic_DNA"/>
</dbReference>
<evidence type="ECO:0000313" key="1">
    <source>
        <dbReference type="EMBL" id="ONI38850.1"/>
    </source>
</evidence>
<dbReference type="Proteomes" id="UP000188605">
    <property type="component" value="Unassembled WGS sequence"/>
</dbReference>
<gene>
    <name evidence="1" type="ORF">AN396_01395</name>
</gene>
<organism evidence="1 2">
    <name type="scientific">Candidatus Epulonipiscium fishelsonii</name>
    <dbReference type="NCBI Taxonomy" id="77094"/>
    <lineage>
        <taxon>Bacteria</taxon>
        <taxon>Bacillati</taxon>
        <taxon>Bacillota</taxon>
        <taxon>Clostridia</taxon>
        <taxon>Lachnospirales</taxon>
        <taxon>Lachnospiraceae</taxon>
        <taxon>Candidatus Epulonipiscium</taxon>
    </lineage>
</organism>
<keyword evidence="2" id="KW-1185">Reference proteome</keyword>
<protein>
    <submittedName>
        <fullName evidence="1">4Fe-4S ferredoxin</fullName>
    </submittedName>
</protein>
<reference evidence="1" key="1">
    <citation type="submission" date="2016-08" db="EMBL/GenBank/DDBJ databases">
        <authorList>
            <person name="Ngugi D.K."/>
            <person name="Miyake S."/>
            <person name="Stingl U."/>
        </authorList>
    </citation>
    <scope>NUCLEOTIDE SEQUENCE</scope>
    <source>
        <strain evidence="1">SCG-B11WGA-EpuloA1</strain>
    </source>
</reference>